<comment type="caution">
    <text evidence="2">The sequence shown here is derived from an EMBL/GenBank/DDBJ whole genome shotgun (WGS) entry which is preliminary data.</text>
</comment>
<dbReference type="Proteomes" id="UP000663853">
    <property type="component" value="Unassembled WGS sequence"/>
</dbReference>
<dbReference type="Pfam" id="PF00069">
    <property type="entry name" value="Pkinase"/>
    <property type="match status" value="1"/>
</dbReference>
<protein>
    <recommendedName>
        <fullName evidence="1">Protein kinase domain-containing protein</fullName>
    </recommendedName>
</protein>
<dbReference type="GO" id="GO:0005737">
    <property type="term" value="C:cytoplasm"/>
    <property type="evidence" value="ECO:0007669"/>
    <property type="project" value="TreeGrafter"/>
</dbReference>
<proteinExistence type="predicted"/>
<dbReference type="SUPFAM" id="SSF56112">
    <property type="entry name" value="Protein kinase-like (PK-like)"/>
    <property type="match status" value="1"/>
</dbReference>
<name>A0A8H3CRZ9_9AGAM</name>
<organism evidence="2 3">
    <name type="scientific">Rhizoctonia solani</name>
    <dbReference type="NCBI Taxonomy" id="456999"/>
    <lineage>
        <taxon>Eukaryota</taxon>
        <taxon>Fungi</taxon>
        <taxon>Dikarya</taxon>
        <taxon>Basidiomycota</taxon>
        <taxon>Agaricomycotina</taxon>
        <taxon>Agaricomycetes</taxon>
        <taxon>Cantharellales</taxon>
        <taxon>Ceratobasidiaceae</taxon>
        <taxon>Rhizoctonia</taxon>
    </lineage>
</organism>
<reference evidence="2" key="1">
    <citation type="submission" date="2021-01" db="EMBL/GenBank/DDBJ databases">
        <authorList>
            <person name="Kaushik A."/>
        </authorList>
    </citation>
    <scope>NUCLEOTIDE SEQUENCE</scope>
    <source>
        <strain evidence="2">AG6-10EEA</strain>
    </source>
</reference>
<dbReference type="GO" id="GO:0004674">
    <property type="term" value="F:protein serine/threonine kinase activity"/>
    <property type="evidence" value="ECO:0007669"/>
    <property type="project" value="TreeGrafter"/>
</dbReference>
<dbReference type="InterPro" id="IPR000719">
    <property type="entry name" value="Prot_kinase_dom"/>
</dbReference>
<dbReference type="GO" id="GO:0005524">
    <property type="term" value="F:ATP binding"/>
    <property type="evidence" value="ECO:0007669"/>
    <property type="project" value="InterPro"/>
</dbReference>
<evidence type="ECO:0000259" key="1">
    <source>
        <dbReference type="PROSITE" id="PS50011"/>
    </source>
</evidence>
<sequence>MMPDPHLFSQYLQKGMSEIECMAVIRDILRGIVYLHGRNPPVAHGTINPAQIYMGNNGAKLGEFGLSQSVAGFSSLVPTITVTGMIWWMSPEYFDDAHPGLATVPDDIWSFGCTLLEDSYHITKADLTLKSW</sequence>
<feature type="domain" description="Protein kinase" evidence="1">
    <location>
        <begin position="1"/>
        <end position="132"/>
    </location>
</feature>
<dbReference type="PROSITE" id="PS50011">
    <property type="entry name" value="PROTEIN_KINASE_DOM"/>
    <property type="match status" value="1"/>
</dbReference>
<dbReference type="Gene3D" id="1.10.510.10">
    <property type="entry name" value="Transferase(Phosphotransferase) domain 1"/>
    <property type="match status" value="1"/>
</dbReference>
<gene>
    <name evidence="2" type="ORF">RDB_LOCUS106821</name>
</gene>
<dbReference type="PANTHER" id="PTHR24361">
    <property type="entry name" value="MITOGEN-ACTIVATED KINASE KINASE KINASE"/>
    <property type="match status" value="1"/>
</dbReference>
<evidence type="ECO:0000313" key="2">
    <source>
        <dbReference type="EMBL" id="CAE6496281.1"/>
    </source>
</evidence>
<accession>A0A8H3CRZ9</accession>
<dbReference type="EMBL" id="CAJMXA010003452">
    <property type="protein sequence ID" value="CAE6496281.1"/>
    <property type="molecule type" value="Genomic_DNA"/>
</dbReference>
<dbReference type="InterPro" id="IPR053235">
    <property type="entry name" value="Ser_Thr_kinase"/>
</dbReference>
<evidence type="ECO:0000313" key="3">
    <source>
        <dbReference type="Proteomes" id="UP000663853"/>
    </source>
</evidence>
<dbReference type="AlphaFoldDB" id="A0A8H3CRZ9"/>
<dbReference type="InterPro" id="IPR011009">
    <property type="entry name" value="Kinase-like_dom_sf"/>
</dbReference>